<gene>
    <name evidence="8" type="primary">LOC115984078</name>
</gene>
<feature type="compositionally biased region" description="Basic residues" evidence="6">
    <location>
        <begin position="351"/>
        <end position="367"/>
    </location>
</feature>
<organism evidence="8 9">
    <name type="scientific">Quercus lobata</name>
    <name type="common">Valley oak</name>
    <dbReference type="NCBI Taxonomy" id="97700"/>
    <lineage>
        <taxon>Eukaryota</taxon>
        <taxon>Viridiplantae</taxon>
        <taxon>Streptophyta</taxon>
        <taxon>Embryophyta</taxon>
        <taxon>Tracheophyta</taxon>
        <taxon>Spermatophyta</taxon>
        <taxon>Magnoliopsida</taxon>
        <taxon>eudicotyledons</taxon>
        <taxon>Gunneridae</taxon>
        <taxon>Pentapetalae</taxon>
        <taxon>rosids</taxon>
        <taxon>fabids</taxon>
        <taxon>Fagales</taxon>
        <taxon>Fagaceae</taxon>
        <taxon>Quercus</taxon>
    </lineage>
</organism>
<proteinExistence type="predicted"/>
<dbReference type="GeneID" id="115984078"/>
<feature type="compositionally biased region" description="Basic and acidic residues" evidence="6">
    <location>
        <begin position="304"/>
        <end position="313"/>
    </location>
</feature>
<evidence type="ECO:0000256" key="1">
    <source>
        <dbReference type="ARBA" id="ARBA00004123"/>
    </source>
</evidence>
<feature type="compositionally biased region" description="Polar residues" evidence="6">
    <location>
        <begin position="289"/>
        <end position="299"/>
    </location>
</feature>
<dbReference type="SUPFAM" id="SSF101936">
    <property type="entry name" value="DNA-binding pseudobarrel domain"/>
    <property type="match status" value="1"/>
</dbReference>
<dbReference type="EMBL" id="LRBV02000001">
    <property type="status" value="NOT_ANNOTATED_CDS"/>
    <property type="molecule type" value="Genomic_DNA"/>
</dbReference>
<dbReference type="SMART" id="SM01019">
    <property type="entry name" value="B3"/>
    <property type="match status" value="1"/>
</dbReference>
<dbReference type="AlphaFoldDB" id="A0A7N2KNC3"/>
<dbReference type="CDD" id="cd10017">
    <property type="entry name" value="B3_DNA"/>
    <property type="match status" value="1"/>
</dbReference>
<dbReference type="RefSeq" id="XP_030962835.1">
    <property type="nucleotide sequence ID" value="XM_031106975.1"/>
</dbReference>
<name>A0A7N2KNC3_QUELO</name>
<feature type="compositionally biased region" description="Polar residues" evidence="6">
    <location>
        <begin position="319"/>
        <end position="333"/>
    </location>
</feature>
<evidence type="ECO:0000256" key="4">
    <source>
        <dbReference type="ARBA" id="ARBA00023163"/>
    </source>
</evidence>
<dbReference type="PANTHER" id="PTHR31391">
    <property type="entry name" value="B3 DOMAIN-CONTAINING PROTEIN OS11G0197600-RELATED"/>
    <property type="match status" value="1"/>
</dbReference>
<reference evidence="8 9" key="1">
    <citation type="journal article" date="2016" name="G3 (Bethesda)">
        <title>First Draft Assembly and Annotation of the Genome of a California Endemic Oak Quercus lobata Nee (Fagaceae).</title>
        <authorList>
            <person name="Sork V.L."/>
            <person name="Fitz-Gibbon S.T."/>
            <person name="Puiu D."/>
            <person name="Crepeau M."/>
            <person name="Gugger P.F."/>
            <person name="Sherman R."/>
            <person name="Stevens K."/>
            <person name="Langley C.H."/>
            <person name="Pellegrini M."/>
            <person name="Salzberg S.L."/>
        </authorList>
    </citation>
    <scope>NUCLEOTIDE SEQUENCE [LARGE SCALE GENOMIC DNA]</scope>
    <source>
        <strain evidence="8 9">cv. SW786</strain>
    </source>
</reference>
<dbReference type="KEGG" id="qlo:115984078"/>
<evidence type="ECO:0000256" key="6">
    <source>
        <dbReference type="SAM" id="MobiDB-lite"/>
    </source>
</evidence>
<evidence type="ECO:0000313" key="8">
    <source>
        <dbReference type="EnsemblPlants" id="QL01p023780:mrna"/>
    </source>
</evidence>
<evidence type="ECO:0000256" key="5">
    <source>
        <dbReference type="ARBA" id="ARBA00023242"/>
    </source>
</evidence>
<keyword evidence="4" id="KW-0804">Transcription</keyword>
<dbReference type="Gene3D" id="2.40.330.10">
    <property type="entry name" value="DNA-binding pseudobarrel domain"/>
    <property type="match status" value="1"/>
</dbReference>
<dbReference type="Pfam" id="PF02362">
    <property type="entry name" value="B3"/>
    <property type="match status" value="1"/>
</dbReference>
<dbReference type="OMA" id="DENSNGC"/>
<reference evidence="8" key="2">
    <citation type="submission" date="2021-01" db="UniProtKB">
        <authorList>
            <consortium name="EnsemblPlants"/>
        </authorList>
    </citation>
    <scope>IDENTIFICATION</scope>
</reference>
<evidence type="ECO:0000259" key="7">
    <source>
        <dbReference type="PROSITE" id="PS50863"/>
    </source>
</evidence>
<accession>A0A7N2KNC3</accession>
<dbReference type="Proteomes" id="UP000594261">
    <property type="component" value="Chromosome 1"/>
</dbReference>
<feature type="domain" description="TF-B3" evidence="7">
    <location>
        <begin position="139"/>
        <end position="230"/>
    </location>
</feature>
<comment type="subcellular location">
    <subcellularLocation>
        <location evidence="1">Nucleus</location>
    </subcellularLocation>
</comment>
<feature type="region of interest" description="Disordered" evidence="6">
    <location>
        <begin position="41"/>
        <end position="74"/>
    </location>
</feature>
<dbReference type="GO" id="GO:0005634">
    <property type="term" value="C:nucleus"/>
    <property type="evidence" value="ECO:0007669"/>
    <property type="project" value="UniProtKB-SubCell"/>
</dbReference>
<dbReference type="InterPro" id="IPR044837">
    <property type="entry name" value="REM16-like"/>
</dbReference>
<keyword evidence="9" id="KW-1185">Reference proteome</keyword>
<dbReference type="RefSeq" id="XP_030962843.1">
    <property type="nucleotide sequence ID" value="XM_031106983.1"/>
</dbReference>
<dbReference type="FunCoup" id="A0A7N2KNC3">
    <property type="interactions" value="86"/>
</dbReference>
<feature type="compositionally biased region" description="Basic and acidic residues" evidence="6">
    <location>
        <begin position="334"/>
        <end position="343"/>
    </location>
</feature>
<sequence>MAKTCIDNSYEALRNQRLELNKKKFEDLGILKISKSLGELTNSEKKSQQRLPKLRSKTTIVSEPRRSSRARNPVSSYRDNIDIGITHVRKRSRSRSTPYGSYLARPIEEVKEATQRQRQRALEAAVELQNNLKSENPSFVKTMVRSHVYSCFWLGLPSKFCEDHLPKTLFDMVLEDESGAEYEAKYIGERTGLSGGWRAFALEHKLDDGDALVFELIEPARFKIYIIKAFPLSIQEKIEVTVDKEEIEDTVDKEEISATKRKSKASTKLDLQPIQTRKSKKAMVHVSDNLASPQKLQPESETDSGDKSRDKNPTKKNGCVSQNFQKKGQSVDSSELKKVKIDENSNGCALQKRRKKPAPKLLRRKAY</sequence>
<dbReference type="InterPro" id="IPR015300">
    <property type="entry name" value="DNA-bd_pseudobarrel_sf"/>
</dbReference>
<dbReference type="Gramene" id="QL01p023780:mrna">
    <property type="protein sequence ID" value="QL01p023780:mrna"/>
    <property type="gene ID" value="QL01p023780"/>
</dbReference>
<dbReference type="InterPro" id="IPR003340">
    <property type="entry name" value="B3_DNA-bd"/>
</dbReference>
<protein>
    <recommendedName>
        <fullName evidence="7">TF-B3 domain-containing protein</fullName>
    </recommendedName>
</protein>
<keyword evidence="3" id="KW-0238">DNA-binding</keyword>
<dbReference type="EnsemblPlants" id="QL01p023780:mrna">
    <property type="protein sequence ID" value="QL01p023780:mrna"/>
    <property type="gene ID" value="QL01p023780"/>
</dbReference>
<feature type="region of interest" description="Disordered" evidence="6">
    <location>
        <begin position="252"/>
        <end position="367"/>
    </location>
</feature>
<dbReference type="PROSITE" id="PS50863">
    <property type="entry name" value="B3"/>
    <property type="match status" value="1"/>
</dbReference>
<evidence type="ECO:0000256" key="2">
    <source>
        <dbReference type="ARBA" id="ARBA00023015"/>
    </source>
</evidence>
<evidence type="ECO:0000313" key="9">
    <source>
        <dbReference type="Proteomes" id="UP000594261"/>
    </source>
</evidence>
<dbReference type="GO" id="GO:0003677">
    <property type="term" value="F:DNA binding"/>
    <property type="evidence" value="ECO:0007669"/>
    <property type="project" value="UniProtKB-KW"/>
</dbReference>
<evidence type="ECO:0000256" key="3">
    <source>
        <dbReference type="ARBA" id="ARBA00023125"/>
    </source>
</evidence>
<dbReference type="PANTHER" id="PTHR31391:SF3">
    <property type="entry name" value="B3 DOMAIN-CONTAINING PROTEIN OS05G0481400"/>
    <property type="match status" value="1"/>
</dbReference>
<dbReference type="InParanoid" id="A0A7N2KNC3"/>
<keyword evidence="5" id="KW-0539">Nucleus</keyword>
<dbReference type="OrthoDB" id="1909330at2759"/>
<keyword evidence="2" id="KW-0805">Transcription regulation</keyword>